<evidence type="ECO:0000256" key="1">
    <source>
        <dbReference type="ARBA" id="ARBA00023157"/>
    </source>
</evidence>
<keyword evidence="1" id="KW-1015">Disulfide bond</keyword>
<feature type="transmembrane region" description="Helical" evidence="2">
    <location>
        <begin position="45"/>
        <end position="64"/>
    </location>
</feature>
<dbReference type="RefSeq" id="WP_120978331.1">
    <property type="nucleotide sequence ID" value="NZ_RBZM01000007.1"/>
</dbReference>
<evidence type="ECO:0000313" key="4">
    <source>
        <dbReference type="EMBL" id="RKP51631.1"/>
    </source>
</evidence>
<dbReference type="PANTHER" id="PTHR42852:SF13">
    <property type="entry name" value="PROTEIN DIPZ"/>
    <property type="match status" value="1"/>
</dbReference>
<dbReference type="OrthoDB" id="25753at2"/>
<dbReference type="SUPFAM" id="SSF52833">
    <property type="entry name" value="Thioredoxin-like"/>
    <property type="match status" value="1"/>
</dbReference>
<evidence type="ECO:0000313" key="5">
    <source>
        <dbReference type="Proteomes" id="UP000282076"/>
    </source>
</evidence>
<gene>
    <name evidence="4" type="ORF">D7Z26_17800</name>
</gene>
<organism evidence="4 5">
    <name type="scientific">Cohnella endophytica</name>
    <dbReference type="NCBI Taxonomy" id="2419778"/>
    <lineage>
        <taxon>Bacteria</taxon>
        <taxon>Bacillati</taxon>
        <taxon>Bacillota</taxon>
        <taxon>Bacilli</taxon>
        <taxon>Bacillales</taxon>
        <taxon>Paenibacillaceae</taxon>
        <taxon>Cohnella</taxon>
    </lineage>
</organism>
<dbReference type="GO" id="GO:0016491">
    <property type="term" value="F:oxidoreductase activity"/>
    <property type="evidence" value="ECO:0007669"/>
    <property type="project" value="InterPro"/>
</dbReference>
<feature type="domain" description="Thioredoxin" evidence="3">
    <location>
        <begin position="198"/>
        <end position="339"/>
    </location>
</feature>
<feature type="transmembrane region" description="Helical" evidence="2">
    <location>
        <begin position="146"/>
        <end position="165"/>
    </location>
</feature>
<feature type="transmembrane region" description="Helical" evidence="2">
    <location>
        <begin position="76"/>
        <end position="99"/>
    </location>
</feature>
<dbReference type="CDD" id="cd02966">
    <property type="entry name" value="TlpA_like_family"/>
    <property type="match status" value="1"/>
</dbReference>
<keyword evidence="2" id="KW-0472">Membrane</keyword>
<dbReference type="InterPro" id="IPR036249">
    <property type="entry name" value="Thioredoxin-like_sf"/>
</dbReference>
<accession>A0A494XPH7</accession>
<comment type="caution">
    <text evidence="4">The sequence shown here is derived from an EMBL/GenBank/DDBJ whole genome shotgun (WGS) entry which is preliminary data.</text>
</comment>
<feature type="transmembrane region" description="Helical" evidence="2">
    <location>
        <begin position="15"/>
        <end position="33"/>
    </location>
</feature>
<dbReference type="GO" id="GO:0016209">
    <property type="term" value="F:antioxidant activity"/>
    <property type="evidence" value="ECO:0007669"/>
    <property type="project" value="InterPro"/>
</dbReference>
<evidence type="ECO:0000256" key="2">
    <source>
        <dbReference type="SAM" id="Phobius"/>
    </source>
</evidence>
<dbReference type="Pfam" id="PF00578">
    <property type="entry name" value="AhpC-TSA"/>
    <property type="match status" value="1"/>
</dbReference>
<name>A0A494XPH7_9BACL</name>
<dbReference type="EMBL" id="RBZM01000007">
    <property type="protein sequence ID" value="RKP51631.1"/>
    <property type="molecule type" value="Genomic_DNA"/>
</dbReference>
<evidence type="ECO:0000259" key="3">
    <source>
        <dbReference type="PROSITE" id="PS51352"/>
    </source>
</evidence>
<dbReference type="InterPro" id="IPR050553">
    <property type="entry name" value="Thioredoxin_ResA/DsbE_sf"/>
</dbReference>
<keyword evidence="5" id="KW-1185">Reference proteome</keyword>
<dbReference type="Gene3D" id="3.40.30.10">
    <property type="entry name" value="Glutaredoxin"/>
    <property type="match status" value="1"/>
</dbReference>
<dbReference type="Proteomes" id="UP000282076">
    <property type="component" value="Unassembled WGS sequence"/>
</dbReference>
<keyword evidence="2" id="KW-1133">Transmembrane helix</keyword>
<dbReference type="AlphaFoldDB" id="A0A494XPH7"/>
<feature type="transmembrane region" description="Helical" evidence="2">
    <location>
        <begin position="111"/>
        <end position="134"/>
    </location>
</feature>
<dbReference type="InterPro" id="IPR013766">
    <property type="entry name" value="Thioredoxin_domain"/>
</dbReference>
<sequence>MSNLQIGTFVLNAELLVYIVAGIFGVFAVWIKLRTHPERETAVSIAWNASFLWIAIWKGSLLLFDPASVIDHPLSLAFFSGGTKGFWIATVASIAYLWLRYRRKARLLPAQAAGVTATMLSGWAAAASLARVVLSLGSERSAGEGMDVQLIVVLILSVVALALLLSPTRRLAPQALGAALVLTMAGFTVGGPIHERGARVEQVAPDFQLKDLNGNSVSLSDYKGKTVLMNFWATWCQVCKAEMPHVEKLYEKYKDGDVVILSVNATSQERDAQRVENYVDKHGLSFPIVLDERGEALHDYRVTAYPTTYIIGPDGKIRQRYLGAFSYEDMNKALAEASAG</sequence>
<proteinExistence type="predicted"/>
<protein>
    <submittedName>
        <fullName evidence="4">TlpA family protein disulfide reductase</fullName>
    </submittedName>
</protein>
<dbReference type="InterPro" id="IPR000866">
    <property type="entry name" value="AhpC/TSA"/>
</dbReference>
<dbReference type="PROSITE" id="PS51352">
    <property type="entry name" value="THIOREDOXIN_2"/>
    <property type="match status" value="1"/>
</dbReference>
<reference evidence="4 5" key="1">
    <citation type="submission" date="2018-10" db="EMBL/GenBank/DDBJ databases">
        <title>Cohnella sp. M2MS4P-1, whole genome shotgun sequence.</title>
        <authorList>
            <person name="Tuo L."/>
        </authorList>
    </citation>
    <scope>NUCLEOTIDE SEQUENCE [LARGE SCALE GENOMIC DNA]</scope>
    <source>
        <strain evidence="4 5">M2MS4P-1</strain>
    </source>
</reference>
<dbReference type="PANTHER" id="PTHR42852">
    <property type="entry name" value="THIOL:DISULFIDE INTERCHANGE PROTEIN DSBE"/>
    <property type="match status" value="1"/>
</dbReference>
<keyword evidence="2" id="KW-0812">Transmembrane</keyword>